<feature type="domain" description="Nephrocystin 3-like N-terminal" evidence="3">
    <location>
        <begin position="371"/>
        <end position="547"/>
    </location>
</feature>
<feature type="region of interest" description="Disordered" evidence="2">
    <location>
        <begin position="67"/>
        <end position="100"/>
    </location>
</feature>
<evidence type="ECO:0000259" key="3">
    <source>
        <dbReference type="Pfam" id="PF24883"/>
    </source>
</evidence>
<dbReference type="PANTHER" id="PTHR10039">
    <property type="entry name" value="AMELOGENIN"/>
    <property type="match status" value="1"/>
</dbReference>
<reference evidence="5 6" key="1">
    <citation type="submission" date="2023-08" db="EMBL/GenBank/DDBJ databases">
        <title>Black Yeasts Isolated from many extreme environments.</title>
        <authorList>
            <person name="Coleine C."/>
            <person name="Stajich J.E."/>
            <person name="Selbmann L."/>
        </authorList>
    </citation>
    <scope>NUCLEOTIDE SEQUENCE [LARGE SCALE GENOMIC DNA]</scope>
    <source>
        <strain evidence="5 6">CCFEE 5885</strain>
    </source>
</reference>
<accession>A0ABR0K6H7</accession>
<keyword evidence="6" id="KW-1185">Reference proteome</keyword>
<dbReference type="PANTHER" id="PTHR10039:SF5">
    <property type="entry name" value="NACHT DOMAIN-CONTAINING PROTEIN"/>
    <property type="match status" value="1"/>
</dbReference>
<dbReference type="InterPro" id="IPR029058">
    <property type="entry name" value="AB_hydrolase_fold"/>
</dbReference>
<dbReference type="InterPro" id="IPR027417">
    <property type="entry name" value="P-loop_NTPase"/>
</dbReference>
<dbReference type="SUPFAM" id="SSF53474">
    <property type="entry name" value="alpha/beta-Hydrolases"/>
    <property type="match status" value="1"/>
</dbReference>
<dbReference type="Pfam" id="PF25053">
    <property type="entry name" value="DUF7791"/>
    <property type="match status" value="1"/>
</dbReference>
<dbReference type="EMBL" id="JAVRRG010000095">
    <property type="protein sequence ID" value="KAK5087257.1"/>
    <property type="molecule type" value="Genomic_DNA"/>
</dbReference>
<dbReference type="Gene3D" id="3.40.50.1820">
    <property type="entry name" value="alpha/beta hydrolase"/>
    <property type="match status" value="1"/>
</dbReference>
<dbReference type="InterPro" id="IPR056693">
    <property type="entry name" value="DUF7791"/>
</dbReference>
<protein>
    <recommendedName>
        <fullName evidence="7">NACHT domain-containing protein</fullName>
    </recommendedName>
</protein>
<evidence type="ECO:0008006" key="7">
    <source>
        <dbReference type="Google" id="ProtNLM"/>
    </source>
</evidence>
<dbReference type="SUPFAM" id="SSF52540">
    <property type="entry name" value="P-loop containing nucleoside triphosphate hydrolases"/>
    <property type="match status" value="1"/>
</dbReference>
<evidence type="ECO:0000313" key="5">
    <source>
        <dbReference type="EMBL" id="KAK5087257.1"/>
    </source>
</evidence>
<keyword evidence="1" id="KW-0677">Repeat</keyword>
<comment type="caution">
    <text evidence="5">The sequence shown here is derived from an EMBL/GenBank/DDBJ whole genome shotgun (WGS) entry which is preliminary data.</text>
</comment>
<organism evidence="5 6">
    <name type="scientific">Lithohypha guttulata</name>
    <dbReference type="NCBI Taxonomy" id="1690604"/>
    <lineage>
        <taxon>Eukaryota</taxon>
        <taxon>Fungi</taxon>
        <taxon>Dikarya</taxon>
        <taxon>Ascomycota</taxon>
        <taxon>Pezizomycotina</taxon>
        <taxon>Eurotiomycetes</taxon>
        <taxon>Chaetothyriomycetidae</taxon>
        <taxon>Chaetothyriales</taxon>
        <taxon>Trichomeriaceae</taxon>
        <taxon>Lithohypha</taxon>
    </lineage>
</organism>
<dbReference type="InterPro" id="IPR056884">
    <property type="entry name" value="NPHP3-like_N"/>
</dbReference>
<feature type="compositionally biased region" description="Polar residues" evidence="2">
    <location>
        <begin position="78"/>
        <end position="91"/>
    </location>
</feature>
<gene>
    <name evidence="5" type="ORF">LTR24_006897</name>
</gene>
<name>A0ABR0K6H7_9EURO</name>
<dbReference type="Proteomes" id="UP001345013">
    <property type="component" value="Unassembled WGS sequence"/>
</dbReference>
<evidence type="ECO:0000313" key="6">
    <source>
        <dbReference type="Proteomes" id="UP001345013"/>
    </source>
</evidence>
<evidence type="ECO:0000256" key="2">
    <source>
        <dbReference type="SAM" id="MobiDB-lite"/>
    </source>
</evidence>
<evidence type="ECO:0000259" key="4">
    <source>
        <dbReference type="Pfam" id="PF25053"/>
    </source>
</evidence>
<proteinExistence type="predicted"/>
<dbReference type="Gene3D" id="3.40.50.300">
    <property type="entry name" value="P-loop containing nucleotide triphosphate hydrolases"/>
    <property type="match status" value="1"/>
</dbReference>
<evidence type="ECO:0000256" key="1">
    <source>
        <dbReference type="ARBA" id="ARBA00022737"/>
    </source>
</evidence>
<sequence length="1210" mass="135811">MSGAPGDASSVGAATKSPVPIRDAGFTLLHDGGVRPEFDIVLIHGIQGHPIDTWTFNSAVEVQPTKPKKILGFERSKSSTPSRAQSDSRSATPRVVPPGMWPASSLNNDFPSARIMTYGYDSRVSNFFRGGTNQNDMITIANGFLNDLAAERAVARGRPLMIISHSMGGLITKEALRRASVALNKDDDLRDVYTSTFALIFFGTPHRGGAYTNLGLTATKIAKAAGFSVNDRNIRDLKGNSPVLTLIREGFAQLLDSDNFEVSTFQESLGYSGVGLVDDKIVPNESSEIGHVRNERKNFINANHMNMCRFKDKNDDGYKKTRAEIQRHLNRLRLRAAQGDNIGEAQSCFDSLRISQMGHRVLQIEPAYEDTLNWLFEEPGPGLAEWLRSGTGVFWIQGKAGSGKSTAMKFLLTNAKTLQLLDQSLPTGKWHLIGSFFTDRAERIQSSWNGILHSMIEQLLQQCPHSFLKGMTQTAYNGLSGGVWDTETLENLLLAFKTRFDEELRVCFLIDALDEHDGQHDRMAKFLHELANTSSTFVRMKICVASRPHNDLKDLFDGDLTLKIQDWTKEDIHLLVTGRLSEQPRWVNLKKVSDGSITRMIEEEIAERAQGVFLWVRLVVSEIIAGVRDGLSLAELQDEVSKFPDDLDEFFDHMLKRVDKKYHLETIIIVETILRSSTAPTPEYLLLVLLANTKVASRTEIGSSESITRAALDNDGFVRRLQSRCGGLVEIVPIGGHTGDWSWNTESYPKHIVQFIHQTVKEYFLERQNLDELLVSATFLAPGVEQANGHFFELQAYAFWLQMEPRDRKGFHVNITTLPEKIIDLASKIELMPSVSSSHLLHSLDKLMSRNSDDGLLWPILVNGDKPCQFLNNPKPFRQGQALLIRATSKRMSRYTEEHLDRDMKLSICASGIIQFGYLDCSKICSENEPLLEGMRLLLNCGIEAKSLQKFTVNAETVLLDTLGVFISSHIDCGWSEDADTIDDHVIIMRKLLSLGADPCGYCVKEGFGPVHIAERFLASIKILNLLWEECNSRSRTITDLFGKPPNKLLELPLSAKSARSGVFKWYVDHGGIISTTIAEKLYEPLRAGFQHQYGTTQSYCDFVRNYTLSQWEMLEPSLINTYIYEMGRDSSAAHRCLLEKQFRHPKYYDAEALRMASQFNPGWGPVELDFIAQKDPPIPPVRPTVALPTSPRIQNLGRSWFSKILGWKE</sequence>
<feature type="domain" description="DUF7791" evidence="4">
    <location>
        <begin position="698"/>
        <end position="774"/>
    </location>
</feature>
<dbReference type="Pfam" id="PF24883">
    <property type="entry name" value="NPHP3_N"/>
    <property type="match status" value="1"/>
</dbReference>